<dbReference type="OrthoDB" id="5503926at2"/>
<reference evidence="2 3" key="1">
    <citation type="submission" date="2015-09" db="EMBL/GenBank/DDBJ databases">
        <title>Sorangium comparison.</title>
        <authorList>
            <person name="Zaburannyi N."/>
            <person name="Bunk B."/>
            <person name="Overmann J."/>
            <person name="Mueller R."/>
        </authorList>
    </citation>
    <scope>NUCLEOTIDE SEQUENCE [LARGE SCALE GENOMIC DNA]</scope>
    <source>
        <strain evidence="2 3">So ce26</strain>
    </source>
</reference>
<dbReference type="Proteomes" id="UP000238348">
    <property type="component" value="Chromosome"/>
</dbReference>
<accession>A0A2L0EY65</accession>
<sequence length="372" mass="36630">MPGLDPLRRASLVFLAVLLSSCGDSEPDGIGGGDPGGSGGSGGSATGGGGGIGGEGGSGGSGGAPPALDPHVEACLRINACDADGGVPLGIQACLTQELDAPWAWATIGPRRLGLAAMECKLAAADCDAVRACTPAADELGAACMDNAGADLCEGDAWVYCDELGAPLAAMDCAAAGLSCSSAFVAGCGAEPCDYATTSPECDPDDPDVLIECSSAGFLTRVHCPSQYNMVRVNGPEGDEVFTIAGETCGFDEQRGDFGCVGTGEACSFFSQRCDGAVLETCAGGKLSRRDCAALEPAGQGCGFIPSGQFAGAASCGLVGGGCDMGSDEACDGAVLRYCGWGTPAEVDCRAAGYAGCAVAEQGGRAVAYCVP</sequence>
<gene>
    <name evidence="2" type="ORF">SOCE26_057110</name>
</gene>
<protein>
    <submittedName>
        <fullName evidence="2">Uncharacterized protein</fullName>
    </submittedName>
</protein>
<dbReference type="AlphaFoldDB" id="A0A2L0EY65"/>
<evidence type="ECO:0000313" key="2">
    <source>
        <dbReference type="EMBL" id="AUX44247.1"/>
    </source>
</evidence>
<organism evidence="2 3">
    <name type="scientific">Sorangium cellulosum</name>
    <name type="common">Polyangium cellulosum</name>
    <dbReference type="NCBI Taxonomy" id="56"/>
    <lineage>
        <taxon>Bacteria</taxon>
        <taxon>Pseudomonadati</taxon>
        <taxon>Myxococcota</taxon>
        <taxon>Polyangia</taxon>
        <taxon>Polyangiales</taxon>
        <taxon>Polyangiaceae</taxon>
        <taxon>Sorangium</taxon>
    </lineage>
</organism>
<feature type="compositionally biased region" description="Gly residues" evidence="1">
    <location>
        <begin position="29"/>
        <end position="63"/>
    </location>
</feature>
<feature type="region of interest" description="Disordered" evidence="1">
    <location>
        <begin position="26"/>
        <end position="65"/>
    </location>
</feature>
<evidence type="ECO:0000313" key="3">
    <source>
        <dbReference type="Proteomes" id="UP000238348"/>
    </source>
</evidence>
<name>A0A2L0EY65_SORCE</name>
<dbReference type="RefSeq" id="WP_159397371.1">
    <property type="nucleotide sequence ID" value="NZ_CP012673.1"/>
</dbReference>
<proteinExistence type="predicted"/>
<dbReference type="EMBL" id="CP012673">
    <property type="protein sequence ID" value="AUX44247.1"/>
    <property type="molecule type" value="Genomic_DNA"/>
</dbReference>
<evidence type="ECO:0000256" key="1">
    <source>
        <dbReference type="SAM" id="MobiDB-lite"/>
    </source>
</evidence>